<protein>
    <submittedName>
        <fullName evidence="5">Hydrolase TatD</fullName>
    </submittedName>
</protein>
<dbReference type="RefSeq" id="WP_138593008.1">
    <property type="nucleotide sequence ID" value="NZ_PNBW01000015.1"/>
</dbReference>
<accession>A0A5S3V409</accession>
<name>A0A5S3V409_9GAMM</name>
<dbReference type="OrthoDB" id="9810005at2"/>
<keyword evidence="7" id="KW-1185">Reference proteome</keyword>
<reference evidence="8" key="2">
    <citation type="submission" date="2019-06" db="EMBL/GenBank/DDBJ databases">
        <title>Co-occurence of chitin degradation, pigmentation and bioactivity in marine Pseudoalteromonas.</title>
        <authorList>
            <person name="Sonnenschein E.C."/>
            <person name="Bech P.K."/>
        </authorList>
    </citation>
    <scope>NUCLEOTIDE SEQUENCE [LARGE SCALE GENOMIC DNA]</scope>
    <source>
        <strain evidence="8">S3790</strain>
    </source>
</reference>
<dbReference type="GO" id="GO:0046872">
    <property type="term" value="F:metal ion binding"/>
    <property type="evidence" value="ECO:0007669"/>
    <property type="project" value="UniProtKB-KW"/>
</dbReference>
<evidence type="ECO:0000256" key="2">
    <source>
        <dbReference type="ARBA" id="ARBA00022723"/>
    </source>
</evidence>
<evidence type="ECO:0000313" key="7">
    <source>
        <dbReference type="Proteomes" id="UP000307164"/>
    </source>
</evidence>
<reference evidence="7 8" key="1">
    <citation type="submission" date="2018-01" db="EMBL/GenBank/DDBJ databases">
        <authorList>
            <person name="Paulsen S."/>
            <person name="Gram L.K."/>
        </authorList>
    </citation>
    <scope>NUCLEOTIDE SEQUENCE [LARGE SCALE GENOMIC DNA]</scope>
    <source>
        <strain evidence="5 8">S3790</strain>
        <strain evidence="6 7">S3895</strain>
    </source>
</reference>
<dbReference type="SUPFAM" id="SSF51556">
    <property type="entry name" value="Metallo-dependent hydrolases"/>
    <property type="match status" value="1"/>
</dbReference>
<dbReference type="PANTHER" id="PTHR46124">
    <property type="entry name" value="D-AMINOACYL-TRNA DEACYLASE"/>
    <property type="match status" value="1"/>
</dbReference>
<dbReference type="InterPro" id="IPR032466">
    <property type="entry name" value="Metal_Hydrolase"/>
</dbReference>
<dbReference type="EMBL" id="PNBX01000085">
    <property type="protein sequence ID" value="TMO65753.1"/>
    <property type="molecule type" value="Genomic_DNA"/>
</dbReference>
<dbReference type="PROSITE" id="PS01091">
    <property type="entry name" value="TATD_3"/>
    <property type="match status" value="1"/>
</dbReference>
<evidence type="ECO:0000256" key="1">
    <source>
        <dbReference type="ARBA" id="ARBA00009275"/>
    </source>
</evidence>
<dbReference type="InterPro" id="IPR018228">
    <property type="entry name" value="DNase_TatD-rel_CS"/>
</dbReference>
<dbReference type="Gene3D" id="3.20.20.140">
    <property type="entry name" value="Metal-dependent hydrolases"/>
    <property type="match status" value="1"/>
</dbReference>
<comment type="caution">
    <text evidence="5">The sequence shown here is derived from an EMBL/GenBank/DDBJ whole genome shotgun (WGS) entry which is preliminary data.</text>
</comment>
<evidence type="ECO:0000313" key="5">
    <source>
        <dbReference type="EMBL" id="TMO65753.1"/>
    </source>
</evidence>
<feature type="binding site" evidence="4">
    <location>
        <position position="152"/>
    </location>
    <ligand>
        <name>a divalent metal cation</name>
        <dbReference type="ChEBI" id="CHEBI:60240"/>
        <label>2</label>
    </ligand>
</feature>
<gene>
    <name evidence="5" type="ORF">CWC19_17255</name>
    <name evidence="6" type="ORF">CWC20_01985</name>
</gene>
<keyword evidence="2 4" id="KW-0479">Metal-binding</keyword>
<proteinExistence type="inferred from homology"/>
<dbReference type="Proteomes" id="UP000307217">
    <property type="component" value="Unassembled WGS sequence"/>
</dbReference>
<dbReference type="Pfam" id="PF01026">
    <property type="entry name" value="TatD_DNase"/>
    <property type="match status" value="1"/>
</dbReference>
<organism evidence="5 8">
    <name type="scientific">Pseudoalteromonas aurantia</name>
    <dbReference type="NCBI Taxonomy" id="43654"/>
    <lineage>
        <taxon>Bacteria</taxon>
        <taxon>Pseudomonadati</taxon>
        <taxon>Pseudomonadota</taxon>
        <taxon>Gammaproteobacteria</taxon>
        <taxon>Alteromonadales</taxon>
        <taxon>Pseudoalteromonadaceae</taxon>
        <taxon>Pseudoalteromonas</taxon>
    </lineage>
</organism>
<dbReference type="EMBL" id="PNBW01000015">
    <property type="protein sequence ID" value="TMO78304.1"/>
    <property type="molecule type" value="Genomic_DNA"/>
</dbReference>
<reference evidence="5" key="3">
    <citation type="submission" date="2019-09" db="EMBL/GenBank/DDBJ databases">
        <title>Co-occurence of chitin degradation, pigmentation and bioactivity in marine Pseudoalteromonas.</title>
        <authorList>
            <person name="Sonnenschein E.C."/>
            <person name="Bech P.K."/>
        </authorList>
    </citation>
    <scope>NUCLEOTIDE SEQUENCE</scope>
    <source>
        <strain evidence="5">S3790</strain>
        <strain evidence="6 7">S3895</strain>
    </source>
</reference>
<evidence type="ECO:0000256" key="4">
    <source>
        <dbReference type="PIRSR" id="PIRSR005902-1"/>
    </source>
</evidence>
<evidence type="ECO:0000256" key="3">
    <source>
        <dbReference type="ARBA" id="ARBA00022801"/>
    </source>
</evidence>
<dbReference type="GO" id="GO:0016788">
    <property type="term" value="F:hydrolase activity, acting on ester bonds"/>
    <property type="evidence" value="ECO:0007669"/>
    <property type="project" value="InterPro"/>
</dbReference>
<dbReference type="PIRSF" id="PIRSF005902">
    <property type="entry name" value="DNase_TatD"/>
    <property type="match status" value="1"/>
</dbReference>
<feature type="binding site" evidence="4">
    <location>
        <position position="94"/>
    </location>
    <ligand>
        <name>a divalent metal cation</name>
        <dbReference type="ChEBI" id="CHEBI:60240"/>
        <label>1</label>
    </ligand>
</feature>
<dbReference type="AlphaFoldDB" id="A0A5S3V409"/>
<comment type="similarity">
    <text evidence="1">Belongs to the metallo-dependent hydrolases superfamily. TatD-type hydrolase family.</text>
</comment>
<evidence type="ECO:0000313" key="6">
    <source>
        <dbReference type="EMBL" id="TMO78304.1"/>
    </source>
</evidence>
<dbReference type="FunFam" id="3.20.20.140:FF:000005">
    <property type="entry name" value="TatD family hydrolase"/>
    <property type="match status" value="1"/>
</dbReference>
<evidence type="ECO:0000313" key="8">
    <source>
        <dbReference type="Proteomes" id="UP000307217"/>
    </source>
</evidence>
<dbReference type="InterPro" id="IPR001130">
    <property type="entry name" value="TatD-like"/>
</dbReference>
<dbReference type="CDD" id="cd01310">
    <property type="entry name" value="TatD_DNAse"/>
    <property type="match status" value="1"/>
</dbReference>
<sequence>MTIHYIDAGVNLTSSQFDGEREDIIMRASNAGLSKMLLIGCDLRDSDTALQLAKKHQYVSTAGIHPHNAKDAPHHFVDKITQLLDHQEVVAIGECGLDFNRDFSPRNIQKDVLEKHLDLARITKVPVYLHEREAFSAMKEQLESTTVEGVLHCFTGNREALEFYLNYGLYIGITGWVCDERRGAELQSLIPLIPDDKLLLETDAPYLLPRSLSPKPKYRRNEPMYIHKVAHTVAQLRGQTIEHIAKLSVKNFNRLFLAGKN</sequence>
<dbReference type="Proteomes" id="UP000307164">
    <property type="component" value="Unassembled WGS sequence"/>
</dbReference>
<dbReference type="PANTHER" id="PTHR46124:SF2">
    <property type="entry name" value="D-AMINOACYL-TRNA DEACYLASE"/>
    <property type="match status" value="1"/>
</dbReference>
<feature type="binding site" evidence="4">
    <location>
        <position position="203"/>
    </location>
    <ligand>
        <name>a divalent metal cation</name>
        <dbReference type="ChEBI" id="CHEBI:60240"/>
        <label>1</label>
    </ligand>
</feature>
<feature type="binding site" evidence="4">
    <location>
        <position position="130"/>
    </location>
    <ligand>
        <name>a divalent metal cation</name>
        <dbReference type="ChEBI" id="CHEBI:60240"/>
        <label>2</label>
    </ligand>
</feature>
<keyword evidence="3 5" id="KW-0378">Hydrolase</keyword>